<dbReference type="EMBL" id="PGFF01000001">
    <property type="protein sequence ID" value="PJJ70841.1"/>
    <property type="molecule type" value="Genomic_DNA"/>
</dbReference>
<keyword evidence="6 8" id="KW-1133">Transmembrane helix</keyword>
<keyword evidence="4" id="KW-1003">Cell membrane</keyword>
<feature type="transmembrane region" description="Helical" evidence="8">
    <location>
        <begin position="135"/>
        <end position="160"/>
    </location>
</feature>
<keyword evidence="11" id="KW-1185">Reference proteome</keyword>
<feature type="transmembrane region" description="Helical" evidence="8">
    <location>
        <begin position="368"/>
        <end position="389"/>
    </location>
</feature>
<evidence type="ECO:0000256" key="2">
    <source>
        <dbReference type="ARBA" id="ARBA00006236"/>
    </source>
</evidence>
<feature type="transmembrane region" description="Helical" evidence="8">
    <location>
        <begin position="246"/>
        <end position="265"/>
    </location>
</feature>
<evidence type="ECO:0000259" key="9">
    <source>
        <dbReference type="PROSITE" id="PS50850"/>
    </source>
</evidence>
<evidence type="ECO:0000256" key="6">
    <source>
        <dbReference type="ARBA" id="ARBA00022989"/>
    </source>
</evidence>
<comment type="subcellular location">
    <subcellularLocation>
        <location evidence="1">Cell membrane</location>
        <topology evidence="1">Multi-pass membrane protein</topology>
    </subcellularLocation>
</comment>
<feature type="transmembrane region" description="Helical" evidence="8">
    <location>
        <begin position="45"/>
        <end position="65"/>
    </location>
</feature>
<dbReference type="GO" id="GO:0005886">
    <property type="term" value="C:plasma membrane"/>
    <property type="evidence" value="ECO:0007669"/>
    <property type="project" value="UniProtKB-SubCell"/>
</dbReference>
<name>A0A2M9CFY1_9MICO</name>
<feature type="transmembrane region" description="Helical" evidence="8">
    <location>
        <begin position="12"/>
        <end position="33"/>
    </location>
</feature>
<feature type="transmembrane region" description="Helical" evidence="8">
    <location>
        <begin position="309"/>
        <end position="328"/>
    </location>
</feature>
<evidence type="ECO:0000256" key="5">
    <source>
        <dbReference type="ARBA" id="ARBA00022692"/>
    </source>
</evidence>
<dbReference type="AlphaFoldDB" id="A0A2M9CFY1"/>
<evidence type="ECO:0000256" key="4">
    <source>
        <dbReference type="ARBA" id="ARBA00022475"/>
    </source>
</evidence>
<evidence type="ECO:0000313" key="10">
    <source>
        <dbReference type="EMBL" id="PJJ70841.1"/>
    </source>
</evidence>
<dbReference type="PANTHER" id="PTHR43124">
    <property type="entry name" value="PURINE EFFLUX PUMP PBUE"/>
    <property type="match status" value="1"/>
</dbReference>
<sequence>MTTGTTTRLAPVLLLGMLAALGPLSIDLYLPAFPQLQHDLGAGDAAVQFTLAGMTIGLALGELVVGSWSDRVGRRRPLLLANGLHLVATLGCAAAPSVEVLAAVRVVQGIGAAGSAVLVLAMARDVADGPGLLRLLSRITLVTTTVPLLAPVAGAVLLPIVGWRGIFLALAAVSAAVLAACVVAAPDTRGPHTSTGGLRERARAVWRDPAFRRGTLVASMTYAAVYAYVAASPLLLQGVFGMDATGFALVFLSTSLCLVIGVQLAGWLGRTMPAPRVLLWSVAVAVIGAAAIVPLTWTGTGLTGLLPCLWLYVAGCGGCFPCATAIALENQGDQAGTATSVHGFVNFTVAGLASPIAGLIGITSAIPVAGVLLVISSVSLIGAAAILRLDRSGERRHRHNGRP</sequence>
<dbReference type="OrthoDB" id="9814303at2"/>
<dbReference type="InterPro" id="IPR004812">
    <property type="entry name" value="Efflux_drug-R_Bcr/CmlA"/>
</dbReference>
<dbReference type="GO" id="GO:0042910">
    <property type="term" value="F:xenobiotic transmembrane transporter activity"/>
    <property type="evidence" value="ECO:0007669"/>
    <property type="project" value="InterPro"/>
</dbReference>
<feature type="transmembrane region" description="Helical" evidence="8">
    <location>
        <begin position="77"/>
        <end position="96"/>
    </location>
</feature>
<accession>A0A2M9CFY1</accession>
<dbReference type="InterPro" id="IPR036259">
    <property type="entry name" value="MFS_trans_sf"/>
</dbReference>
<feature type="transmembrane region" description="Helical" evidence="8">
    <location>
        <begin position="340"/>
        <end position="362"/>
    </location>
</feature>
<proteinExistence type="inferred from homology"/>
<feature type="transmembrane region" description="Helical" evidence="8">
    <location>
        <begin position="102"/>
        <end position="123"/>
    </location>
</feature>
<dbReference type="Pfam" id="PF07690">
    <property type="entry name" value="MFS_1"/>
    <property type="match status" value="1"/>
</dbReference>
<organism evidence="10 11">
    <name type="scientific">Diaminobutyricimonas aerilata</name>
    <dbReference type="NCBI Taxonomy" id="1162967"/>
    <lineage>
        <taxon>Bacteria</taxon>
        <taxon>Bacillati</taxon>
        <taxon>Actinomycetota</taxon>
        <taxon>Actinomycetes</taxon>
        <taxon>Micrococcales</taxon>
        <taxon>Microbacteriaceae</taxon>
        <taxon>Diaminobutyricimonas</taxon>
    </lineage>
</organism>
<evidence type="ECO:0000256" key="7">
    <source>
        <dbReference type="ARBA" id="ARBA00023136"/>
    </source>
</evidence>
<dbReference type="InterPro" id="IPR050189">
    <property type="entry name" value="MFS_Efflux_Transporters"/>
</dbReference>
<feature type="transmembrane region" description="Helical" evidence="8">
    <location>
        <begin position="216"/>
        <end position="240"/>
    </location>
</feature>
<evidence type="ECO:0000256" key="8">
    <source>
        <dbReference type="SAM" id="Phobius"/>
    </source>
</evidence>
<keyword evidence="5 8" id="KW-0812">Transmembrane</keyword>
<comment type="similarity">
    <text evidence="2">Belongs to the major facilitator superfamily. Bcr/CmlA family.</text>
</comment>
<gene>
    <name evidence="10" type="ORF">CLV46_0370</name>
</gene>
<protein>
    <submittedName>
        <fullName evidence="10">DHA1 family bicyclomycin/chloramphenicol resistance-like MFS transporter</fullName>
    </submittedName>
</protein>
<keyword evidence="3" id="KW-0813">Transport</keyword>
<dbReference type="NCBIfam" id="TIGR00710">
    <property type="entry name" value="efflux_Bcr_CflA"/>
    <property type="match status" value="1"/>
</dbReference>
<feature type="transmembrane region" description="Helical" evidence="8">
    <location>
        <begin position="166"/>
        <end position="185"/>
    </location>
</feature>
<reference evidence="10 11" key="1">
    <citation type="submission" date="2017-11" db="EMBL/GenBank/DDBJ databases">
        <title>Genomic Encyclopedia of Archaeal and Bacterial Type Strains, Phase II (KMG-II): From Individual Species to Whole Genera.</title>
        <authorList>
            <person name="Goeker M."/>
        </authorList>
    </citation>
    <scope>NUCLEOTIDE SEQUENCE [LARGE SCALE GENOMIC DNA]</scope>
    <source>
        <strain evidence="10 11">DSM 27393</strain>
    </source>
</reference>
<dbReference type="PROSITE" id="PS50850">
    <property type="entry name" value="MFS"/>
    <property type="match status" value="1"/>
</dbReference>
<dbReference type="InterPro" id="IPR020846">
    <property type="entry name" value="MFS_dom"/>
</dbReference>
<comment type="caution">
    <text evidence="10">The sequence shown here is derived from an EMBL/GenBank/DDBJ whole genome shotgun (WGS) entry which is preliminary data.</text>
</comment>
<feature type="domain" description="Major facilitator superfamily (MFS) profile" evidence="9">
    <location>
        <begin position="11"/>
        <end position="394"/>
    </location>
</feature>
<evidence type="ECO:0000256" key="3">
    <source>
        <dbReference type="ARBA" id="ARBA00022448"/>
    </source>
</evidence>
<dbReference type="InterPro" id="IPR011701">
    <property type="entry name" value="MFS"/>
</dbReference>
<evidence type="ECO:0000313" key="11">
    <source>
        <dbReference type="Proteomes" id="UP000228758"/>
    </source>
</evidence>
<evidence type="ECO:0000256" key="1">
    <source>
        <dbReference type="ARBA" id="ARBA00004651"/>
    </source>
</evidence>
<feature type="transmembrane region" description="Helical" evidence="8">
    <location>
        <begin position="277"/>
        <end position="297"/>
    </location>
</feature>
<dbReference type="SUPFAM" id="SSF103473">
    <property type="entry name" value="MFS general substrate transporter"/>
    <property type="match status" value="1"/>
</dbReference>
<dbReference type="RefSeq" id="WP_100363221.1">
    <property type="nucleotide sequence ID" value="NZ_PGFF01000001.1"/>
</dbReference>
<dbReference type="PANTHER" id="PTHR43124:SF3">
    <property type="entry name" value="CHLORAMPHENICOL EFFLUX PUMP RV0191"/>
    <property type="match status" value="1"/>
</dbReference>
<dbReference type="Proteomes" id="UP000228758">
    <property type="component" value="Unassembled WGS sequence"/>
</dbReference>
<dbReference type="GO" id="GO:1990961">
    <property type="term" value="P:xenobiotic detoxification by transmembrane export across the plasma membrane"/>
    <property type="evidence" value="ECO:0007669"/>
    <property type="project" value="InterPro"/>
</dbReference>
<keyword evidence="7 8" id="KW-0472">Membrane</keyword>
<dbReference type="Gene3D" id="1.20.1720.10">
    <property type="entry name" value="Multidrug resistance protein D"/>
    <property type="match status" value="1"/>
</dbReference>